<accession>A0A3L6Q669</accession>
<reference evidence="2" key="1">
    <citation type="journal article" date="2019" name="Nat. Commun.">
        <title>The genome of broomcorn millet.</title>
        <authorList>
            <person name="Zou C."/>
            <person name="Miki D."/>
            <person name="Li D."/>
            <person name="Tang Q."/>
            <person name="Xiao L."/>
            <person name="Rajput S."/>
            <person name="Deng P."/>
            <person name="Jia W."/>
            <person name="Huang R."/>
            <person name="Zhang M."/>
            <person name="Sun Y."/>
            <person name="Hu J."/>
            <person name="Fu X."/>
            <person name="Schnable P.S."/>
            <person name="Li F."/>
            <person name="Zhang H."/>
            <person name="Feng B."/>
            <person name="Zhu X."/>
            <person name="Liu R."/>
            <person name="Schnable J.C."/>
            <person name="Zhu J.-K."/>
            <person name="Zhang H."/>
        </authorList>
    </citation>
    <scope>NUCLEOTIDE SEQUENCE [LARGE SCALE GENOMIC DNA]</scope>
</reference>
<keyword evidence="2" id="KW-1185">Reference proteome</keyword>
<dbReference type="AlphaFoldDB" id="A0A3L6Q669"/>
<evidence type="ECO:0000313" key="1">
    <source>
        <dbReference type="EMBL" id="RLM73328.1"/>
    </source>
</evidence>
<comment type="caution">
    <text evidence="1">The sequence shown here is derived from an EMBL/GenBank/DDBJ whole genome shotgun (WGS) entry which is preliminary data.</text>
</comment>
<dbReference type="Proteomes" id="UP000275267">
    <property type="component" value="Unassembled WGS sequence"/>
</dbReference>
<dbReference type="OrthoDB" id="660918at2759"/>
<evidence type="ECO:0000313" key="2">
    <source>
        <dbReference type="Proteomes" id="UP000275267"/>
    </source>
</evidence>
<dbReference type="EMBL" id="PQIB02000013">
    <property type="protein sequence ID" value="RLM73328.1"/>
    <property type="molecule type" value="Genomic_DNA"/>
</dbReference>
<gene>
    <name evidence="1" type="ORF">C2845_PM15G26070</name>
</gene>
<sequence>MAALRPCPSGLAVGSFSTLPPRIVQPFGRRGRASLFNLKTSTGRTDHRHAIGAQKGADEEPFDLDPDSKKRGLEEQVKMFRAIFPKHYFELEKRIEATTFSLYFCMTATKGVKMASRVMETAALRLDKQDEISLCTTKQTLAMYVSSFVKLVKDVYDKKFNDESIFSLIGAFRGVAAVGRILLQDALANVNYVGYSSSNSSLVLDAENTSWHEFEQKMNNLEEKFRAVSKSPKAYEILRPTMTDAMKHTMFYILAVIGRYEMVLGYVPGT</sequence>
<proteinExistence type="predicted"/>
<name>A0A3L6Q669_PANMI</name>
<protein>
    <submittedName>
        <fullName evidence="1">Uncharacterized protein</fullName>
    </submittedName>
</protein>
<organism evidence="1 2">
    <name type="scientific">Panicum miliaceum</name>
    <name type="common">Proso millet</name>
    <name type="synonym">Broomcorn millet</name>
    <dbReference type="NCBI Taxonomy" id="4540"/>
    <lineage>
        <taxon>Eukaryota</taxon>
        <taxon>Viridiplantae</taxon>
        <taxon>Streptophyta</taxon>
        <taxon>Embryophyta</taxon>
        <taxon>Tracheophyta</taxon>
        <taxon>Spermatophyta</taxon>
        <taxon>Magnoliopsida</taxon>
        <taxon>Liliopsida</taxon>
        <taxon>Poales</taxon>
        <taxon>Poaceae</taxon>
        <taxon>PACMAD clade</taxon>
        <taxon>Panicoideae</taxon>
        <taxon>Panicodae</taxon>
        <taxon>Paniceae</taxon>
        <taxon>Panicinae</taxon>
        <taxon>Panicum</taxon>
        <taxon>Panicum sect. Panicum</taxon>
    </lineage>
</organism>